<keyword evidence="2" id="KW-1185">Reference proteome</keyword>
<evidence type="ECO:0000313" key="1">
    <source>
        <dbReference type="EMBL" id="KAF2844044.1"/>
    </source>
</evidence>
<dbReference type="Proteomes" id="UP000799423">
    <property type="component" value="Unassembled WGS sequence"/>
</dbReference>
<organism evidence="1 2">
    <name type="scientific">Plenodomus tracheiphilus IPT5</name>
    <dbReference type="NCBI Taxonomy" id="1408161"/>
    <lineage>
        <taxon>Eukaryota</taxon>
        <taxon>Fungi</taxon>
        <taxon>Dikarya</taxon>
        <taxon>Ascomycota</taxon>
        <taxon>Pezizomycotina</taxon>
        <taxon>Dothideomycetes</taxon>
        <taxon>Pleosporomycetidae</taxon>
        <taxon>Pleosporales</taxon>
        <taxon>Pleosporineae</taxon>
        <taxon>Leptosphaeriaceae</taxon>
        <taxon>Plenodomus</taxon>
    </lineage>
</organism>
<dbReference type="OrthoDB" id="3805621at2759"/>
<accession>A0A6A7AMZ4</accession>
<dbReference type="EMBL" id="MU006430">
    <property type="protein sequence ID" value="KAF2844044.1"/>
    <property type="molecule type" value="Genomic_DNA"/>
</dbReference>
<name>A0A6A7AMZ4_9PLEO</name>
<protein>
    <submittedName>
        <fullName evidence="1">Uncharacterized protein</fullName>
    </submittedName>
</protein>
<dbReference type="AlphaFoldDB" id="A0A6A7AMZ4"/>
<evidence type="ECO:0000313" key="2">
    <source>
        <dbReference type="Proteomes" id="UP000799423"/>
    </source>
</evidence>
<sequence length="115" mass="12770">MAHVVEGVYCSLCGKCRSGRARRAQDDRGFIAQVCSRQSCAEIKHLLRKASRISSNASSLVVEVHHYHHPSRPNEGRLHHTHIYSSELHAEALPKDHVVLPVRSALQGHGRLPVA</sequence>
<gene>
    <name evidence="1" type="ORF">T440DRAFT_473710</name>
</gene>
<reference evidence="1" key="1">
    <citation type="submission" date="2020-01" db="EMBL/GenBank/DDBJ databases">
        <authorList>
            <consortium name="DOE Joint Genome Institute"/>
            <person name="Haridas S."/>
            <person name="Albert R."/>
            <person name="Binder M."/>
            <person name="Bloem J."/>
            <person name="Labutti K."/>
            <person name="Salamov A."/>
            <person name="Andreopoulos B."/>
            <person name="Baker S.E."/>
            <person name="Barry K."/>
            <person name="Bills G."/>
            <person name="Bluhm B.H."/>
            <person name="Cannon C."/>
            <person name="Castanera R."/>
            <person name="Culley D.E."/>
            <person name="Daum C."/>
            <person name="Ezra D."/>
            <person name="Gonzalez J.B."/>
            <person name="Henrissat B."/>
            <person name="Kuo A."/>
            <person name="Liang C."/>
            <person name="Lipzen A."/>
            <person name="Lutzoni F."/>
            <person name="Magnuson J."/>
            <person name="Mondo S."/>
            <person name="Nolan M."/>
            <person name="Ohm R."/>
            <person name="Pangilinan J."/>
            <person name="Park H.-J."/>
            <person name="Ramirez L."/>
            <person name="Alfaro M."/>
            <person name="Sun H."/>
            <person name="Tritt A."/>
            <person name="Yoshinaga Y."/>
            <person name="Zwiers L.-H."/>
            <person name="Turgeon B.G."/>
            <person name="Goodwin S.B."/>
            <person name="Spatafora J.W."/>
            <person name="Crous P.W."/>
            <person name="Grigoriev I.V."/>
        </authorList>
    </citation>
    <scope>NUCLEOTIDE SEQUENCE</scope>
    <source>
        <strain evidence="1">IPT5</strain>
    </source>
</reference>
<proteinExistence type="predicted"/>